<dbReference type="GO" id="GO:0003924">
    <property type="term" value="F:GTPase activity"/>
    <property type="evidence" value="ECO:0007669"/>
    <property type="project" value="InterPro"/>
</dbReference>
<dbReference type="Pfam" id="PF03764">
    <property type="entry name" value="EFG_IV"/>
    <property type="match status" value="1"/>
</dbReference>
<dbReference type="GO" id="GO:0003746">
    <property type="term" value="F:translation elongation factor activity"/>
    <property type="evidence" value="ECO:0007669"/>
    <property type="project" value="UniProtKB-UniRule"/>
</dbReference>
<dbReference type="SMART" id="SM00838">
    <property type="entry name" value="EFG_C"/>
    <property type="match status" value="1"/>
</dbReference>
<dbReference type="InterPro" id="IPR009022">
    <property type="entry name" value="EFG_III"/>
</dbReference>
<dbReference type="SUPFAM" id="SSF50447">
    <property type="entry name" value="Translation proteins"/>
    <property type="match status" value="1"/>
</dbReference>
<dbReference type="CDD" id="cd03713">
    <property type="entry name" value="EFG_mtEFG_C"/>
    <property type="match status" value="1"/>
</dbReference>
<dbReference type="InterPro" id="IPR005225">
    <property type="entry name" value="Small_GTP-bd"/>
</dbReference>
<dbReference type="Pfam" id="PF14492">
    <property type="entry name" value="EFG_III"/>
    <property type="match status" value="1"/>
</dbReference>
<dbReference type="InterPro" id="IPR047872">
    <property type="entry name" value="EFG_IV"/>
</dbReference>
<evidence type="ECO:0000259" key="8">
    <source>
        <dbReference type="PROSITE" id="PS51722"/>
    </source>
</evidence>
<dbReference type="Gene3D" id="3.30.70.240">
    <property type="match status" value="1"/>
</dbReference>
<gene>
    <name evidence="6 9" type="primary">fusA</name>
    <name evidence="9" type="ORF">BARAN1_0704</name>
</gene>
<comment type="similarity">
    <text evidence="1 6">Belongs to the TRAFAC class translation factor GTPase superfamily. Classic translation factor GTPase family. EF-G/EF-2 subfamily.</text>
</comment>
<keyword evidence="4 6" id="KW-0648">Protein biosynthesis</keyword>
<keyword evidence="10" id="KW-1185">Reference proteome</keyword>
<dbReference type="InterPro" id="IPR041095">
    <property type="entry name" value="EFG_II"/>
</dbReference>
<dbReference type="GO" id="GO:0005525">
    <property type="term" value="F:GTP binding"/>
    <property type="evidence" value="ECO:0007669"/>
    <property type="project" value="UniProtKB-UniRule"/>
</dbReference>
<dbReference type="CDD" id="cd01886">
    <property type="entry name" value="EF-G"/>
    <property type="match status" value="1"/>
</dbReference>
<dbReference type="InterPro" id="IPR004540">
    <property type="entry name" value="Transl_elong_EFG/EF2"/>
</dbReference>
<evidence type="ECO:0000256" key="5">
    <source>
        <dbReference type="ARBA" id="ARBA00023134"/>
    </source>
</evidence>
<dbReference type="CDD" id="cd01434">
    <property type="entry name" value="EFG_mtEFG1_IV"/>
    <property type="match status" value="1"/>
</dbReference>
<dbReference type="Pfam" id="PF00009">
    <property type="entry name" value="GTP_EFTU"/>
    <property type="match status" value="1"/>
</dbReference>
<dbReference type="SUPFAM" id="SSF52540">
    <property type="entry name" value="P-loop containing nucleoside triphosphate hydrolases"/>
    <property type="match status" value="1"/>
</dbReference>
<accession>A0A2X3KVX1</accession>
<evidence type="ECO:0000256" key="3">
    <source>
        <dbReference type="ARBA" id="ARBA00022768"/>
    </source>
</evidence>
<dbReference type="CDD" id="cd16262">
    <property type="entry name" value="EFG_III"/>
    <property type="match status" value="1"/>
</dbReference>
<comment type="function">
    <text evidence="6">Catalyzes the GTP-dependent ribosomal translocation step during translation elongation. During this step, the ribosome changes from the pre-translocational (PRE) to the post-translocational (POST) state as the newly formed A-site-bound peptidyl-tRNA and P-site-bound deacylated tRNA move to the P and E sites, respectively. Catalyzes the coordinated movement of the two tRNA molecules, the mRNA and conformational changes in the ribosome.</text>
</comment>
<dbReference type="InterPro" id="IPR031157">
    <property type="entry name" value="G_TR_CS"/>
</dbReference>
<dbReference type="GO" id="GO:0005737">
    <property type="term" value="C:cytoplasm"/>
    <property type="evidence" value="ECO:0007669"/>
    <property type="project" value="UniProtKB-SubCell"/>
</dbReference>
<dbReference type="Gene3D" id="3.40.50.300">
    <property type="entry name" value="P-loop containing nucleotide triphosphate hydrolases"/>
    <property type="match status" value="1"/>
</dbReference>
<dbReference type="FunFam" id="3.30.230.10:FF:000003">
    <property type="entry name" value="Elongation factor G"/>
    <property type="match status" value="1"/>
</dbReference>
<dbReference type="InterPro" id="IPR035649">
    <property type="entry name" value="EFG_V"/>
</dbReference>
<dbReference type="Pfam" id="PF00679">
    <property type="entry name" value="EFG_C"/>
    <property type="match status" value="1"/>
</dbReference>
<organism evidence="9 10">
    <name type="scientific">Candidatus Bipolaricaulis anaerobius</name>
    <dbReference type="NCBI Taxonomy" id="2026885"/>
    <lineage>
        <taxon>Bacteria</taxon>
        <taxon>Candidatus Bipolaricaulota</taxon>
        <taxon>Candidatus Bipolaricaulia</taxon>
        <taxon>Candidatus Bipolaricaulales</taxon>
        <taxon>Candidatus Bipolaricaulaceae</taxon>
        <taxon>Candidatus Bipolaricaulis</taxon>
    </lineage>
</organism>
<dbReference type="SUPFAM" id="SSF54211">
    <property type="entry name" value="Ribosomal protein S5 domain 2-like"/>
    <property type="match status" value="1"/>
</dbReference>
<keyword evidence="6" id="KW-0963">Cytoplasm</keyword>
<dbReference type="CDD" id="cd04088">
    <property type="entry name" value="EFG_mtEFG_II"/>
    <property type="match status" value="1"/>
</dbReference>
<dbReference type="PANTHER" id="PTHR43261:SF1">
    <property type="entry name" value="RIBOSOME-RELEASING FACTOR 2, MITOCHONDRIAL"/>
    <property type="match status" value="1"/>
</dbReference>
<dbReference type="InterPro" id="IPR014721">
    <property type="entry name" value="Ribsml_uS5_D2-typ_fold_subgr"/>
</dbReference>
<dbReference type="OrthoDB" id="9801591at2"/>
<dbReference type="EMBL" id="LS483254">
    <property type="protein sequence ID" value="SQD92728.1"/>
    <property type="molecule type" value="Genomic_DNA"/>
</dbReference>
<dbReference type="InterPro" id="IPR035647">
    <property type="entry name" value="EFG_III/V"/>
</dbReference>
<dbReference type="InterPro" id="IPR000640">
    <property type="entry name" value="EFG_V-like"/>
</dbReference>
<dbReference type="InterPro" id="IPR020568">
    <property type="entry name" value="Ribosomal_Su5_D2-typ_SF"/>
</dbReference>
<evidence type="ECO:0000313" key="10">
    <source>
        <dbReference type="Proteomes" id="UP000249818"/>
    </source>
</evidence>
<sequence length="694" mass="75382">MNGEHDITKVRNIGIAAHIDAGKTTVTERILYFTGRVHRIGEVDDGQATMDWMPQERERGITISSAATTTNWKGHRINVIDTPGHVDFTAEVERCLRVVDGMVALFCAVGGVQPQSEAVWRQATKYEVPRIAFINKMDRTGADFWGVVREIRDKLGASAVPVVIPIGAEEEFAGLVDLLRMEAIYYRDEAGGTEIEVGPVPTALFEQAQTARDALLERAAEVDDHLLAKFLAGEEPTVEEVTAALRKATVAGKLIPVLAGAAFRNKGIRRLLDAVVDFLPSPADLPPVRGTWDGAEDGRRPLDSEPLSALAFKVQADRHVGKLTYLRVYSGVLRGGEFVLNASRSKRQRIGRLFRMHADHREPVDELRAGEVGAAVGLSETYTGDTLTREDSPIVLAPIEFPAPVVDLAIAPARRTDSDRLSRGLSDLSAEDPTFIVRPNAETGDVVISGMGELHLEIIVDRLRREFGVEVTVGQPQVAYRETVIGTVEHEGKLVKQTGGHGQYAHVVLRVEPARAGAGFEFESRVVGGRVPREYIPAVERGIVEAMAAGPYARFPMVDVRVVLLDGSAHEVDSSEQAFRTCAAAAFREACRKAGIRLLEPMMDVEVTAPEADLGAVLGSLAARRGRIVALEPRGRVPIVHAEVPLAAMFGYTTELRGLTSGRGQVSMRFARYEAVPTALAEEIIAGRTVKSAC</sequence>
<dbReference type="FunFam" id="3.30.70.240:FF:000001">
    <property type="entry name" value="Elongation factor G"/>
    <property type="match status" value="1"/>
</dbReference>
<protein>
    <recommendedName>
        <fullName evidence="6 7">Elongation factor G</fullName>
        <shortName evidence="6">EF-G</shortName>
    </recommendedName>
</protein>
<dbReference type="HAMAP" id="MF_00054_B">
    <property type="entry name" value="EF_G_EF_2_B"/>
    <property type="match status" value="1"/>
</dbReference>
<dbReference type="Gene3D" id="3.30.230.10">
    <property type="match status" value="1"/>
</dbReference>
<keyword evidence="2 6" id="KW-0547">Nucleotide-binding</keyword>
<evidence type="ECO:0000313" key="9">
    <source>
        <dbReference type="EMBL" id="SQD92728.1"/>
    </source>
</evidence>
<feature type="binding site" evidence="6">
    <location>
        <begin position="81"/>
        <end position="85"/>
    </location>
    <ligand>
        <name>GTP</name>
        <dbReference type="ChEBI" id="CHEBI:37565"/>
    </ligand>
</feature>
<evidence type="ECO:0000256" key="7">
    <source>
        <dbReference type="NCBIfam" id="TIGR00484"/>
    </source>
</evidence>
<dbReference type="InterPro" id="IPR009000">
    <property type="entry name" value="Transl_B-barrel_sf"/>
</dbReference>
<feature type="binding site" evidence="6">
    <location>
        <begin position="135"/>
        <end position="138"/>
    </location>
    <ligand>
        <name>GTP</name>
        <dbReference type="ChEBI" id="CHEBI:37565"/>
    </ligand>
</feature>
<dbReference type="InterPro" id="IPR000795">
    <property type="entry name" value="T_Tr_GTP-bd_dom"/>
</dbReference>
<dbReference type="NCBIfam" id="NF009379">
    <property type="entry name" value="PRK12740.1-3"/>
    <property type="match status" value="1"/>
</dbReference>
<dbReference type="NCBIfam" id="NF009381">
    <property type="entry name" value="PRK12740.1-5"/>
    <property type="match status" value="1"/>
</dbReference>
<dbReference type="FunFam" id="3.30.70.870:FF:000001">
    <property type="entry name" value="Elongation factor G"/>
    <property type="match status" value="1"/>
</dbReference>
<dbReference type="PROSITE" id="PS51722">
    <property type="entry name" value="G_TR_2"/>
    <property type="match status" value="1"/>
</dbReference>
<dbReference type="Gene3D" id="3.30.70.870">
    <property type="entry name" value="Elongation Factor G (Translational Gtpase), domain 3"/>
    <property type="match status" value="1"/>
</dbReference>
<dbReference type="InterPro" id="IPR053905">
    <property type="entry name" value="EF-G-like_DII"/>
</dbReference>
<name>A0A2X3KVX1_9BACT</name>
<dbReference type="AlphaFoldDB" id="A0A2X3KVX1"/>
<reference evidence="10" key="1">
    <citation type="submission" date="2018-05" db="EMBL/GenBank/DDBJ databases">
        <authorList>
            <person name="Hao L."/>
        </authorList>
    </citation>
    <scope>NUCLEOTIDE SEQUENCE [LARGE SCALE GENOMIC DNA]</scope>
</reference>
<dbReference type="RefSeq" id="WP_122030911.1">
    <property type="nucleotide sequence ID" value="NZ_LS483254.1"/>
</dbReference>
<evidence type="ECO:0000256" key="1">
    <source>
        <dbReference type="ARBA" id="ARBA00005870"/>
    </source>
</evidence>
<dbReference type="Proteomes" id="UP000249818">
    <property type="component" value="Chromosome BARAN1"/>
</dbReference>
<comment type="subcellular location">
    <subcellularLocation>
        <location evidence="6">Cytoplasm</location>
    </subcellularLocation>
</comment>
<dbReference type="FunFam" id="3.40.50.300:FF:000029">
    <property type="entry name" value="Elongation factor G"/>
    <property type="match status" value="1"/>
</dbReference>
<dbReference type="PANTHER" id="PTHR43261">
    <property type="entry name" value="TRANSLATION ELONGATION FACTOR G-RELATED"/>
    <property type="match status" value="1"/>
</dbReference>
<dbReference type="GO" id="GO:0032790">
    <property type="term" value="P:ribosome disassembly"/>
    <property type="evidence" value="ECO:0007669"/>
    <property type="project" value="TreeGrafter"/>
</dbReference>
<dbReference type="NCBIfam" id="TIGR00231">
    <property type="entry name" value="small_GTP"/>
    <property type="match status" value="1"/>
</dbReference>
<dbReference type="InterPro" id="IPR027417">
    <property type="entry name" value="P-loop_NTPase"/>
</dbReference>
<keyword evidence="3 6" id="KW-0251">Elongation factor</keyword>
<proteinExistence type="inferred from homology"/>
<evidence type="ECO:0000256" key="2">
    <source>
        <dbReference type="ARBA" id="ARBA00022741"/>
    </source>
</evidence>
<dbReference type="SUPFAM" id="SSF54980">
    <property type="entry name" value="EF-G C-terminal domain-like"/>
    <property type="match status" value="2"/>
</dbReference>
<dbReference type="SMART" id="SM00889">
    <property type="entry name" value="EFG_IV"/>
    <property type="match status" value="1"/>
</dbReference>
<dbReference type="PROSITE" id="PS00301">
    <property type="entry name" value="G_TR_1"/>
    <property type="match status" value="1"/>
</dbReference>
<feature type="binding site" evidence="6">
    <location>
        <begin position="17"/>
        <end position="24"/>
    </location>
    <ligand>
        <name>GTP</name>
        <dbReference type="ChEBI" id="CHEBI:37565"/>
    </ligand>
</feature>
<keyword evidence="5 6" id="KW-0342">GTP-binding</keyword>
<evidence type="ECO:0000256" key="4">
    <source>
        <dbReference type="ARBA" id="ARBA00022917"/>
    </source>
</evidence>
<feature type="domain" description="Tr-type G" evidence="8">
    <location>
        <begin position="8"/>
        <end position="283"/>
    </location>
</feature>
<dbReference type="InterPro" id="IPR005517">
    <property type="entry name" value="Transl_elong_EFG/EF2_IV"/>
</dbReference>
<dbReference type="FunFam" id="2.40.30.10:FF:000006">
    <property type="entry name" value="Elongation factor G"/>
    <property type="match status" value="1"/>
</dbReference>
<dbReference type="KEGG" id="bana:BARAN1_0704"/>
<dbReference type="NCBIfam" id="TIGR00484">
    <property type="entry name" value="EF-G"/>
    <property type="match status" value="1"/>
</dbReference>
<dbReference type="Gene3D" id="2.40.30.10">
    <property type="entry name" value="Translation factors"/>
    <property type="match status" value="1"/>
</dbReference>
<evidence type="ECO:0000256" key="6">
    <source>
        <dbReference type="HAMAP-Rule" id="MF_00054"/>
    </source>
</evidence>
<dbReference type="Pfam" id="PF22042">
    <property type="entry name" value="EF-G_D2"/>
    <property type="match status" value="1"/>
</dbReference>
<dbReference type="PRINTS" id="PR00315">
    <property type="entry name" value="ELONGATNFCT"/>
</dbReference>